<evidence type="ECO:0000256" key="3">
    <source>
        <dbReference type="ARBA" id="ARBA00006647"/>
    </source>
</evidence>
<feature type="compositionally biased region" description="Basic and acidic residues" evidence="10">
    <location>
        <begin position="219"/>
        <end position="243"/>
    </location>
</feature>
<comment type="similarity">
    <text evidence="3">Belongs to the nuclear hormone receptor family. NR0 subfamily.</text>
</comment>
<feature type="region of interest" description="Disordered" evidence="10">
    <location>
        <begin position="131"/>
        <end position="167"/>
    </location>
</feature>
<organism evidence="12 13">
    <name type="scientific">Eptatretus burgeri</name>
    <name type="common">Inshore hagfish</name>
    <dbReference type="NCBI Taxonomy" id="7764"/>
    <lineage>
        <taxon>Eukaryota</taxon>
        <taxon>Metazoa</taxon>
        <taxon>Chordata</taxon>
        <taxon>Craniata</taxon>
        <taxon>Vertebrata</taxon>
        <taxon>Cyclostomata</taxon>
        <taxon>Myxini</taxon>
        <taxon>Myxiniformes</taxon>
        <taxon>Myxinidae</taxon>
        <taxon>Eptatretinae</taxon>
        <taxon>Eptatretus</taxon>
    </lineage>
</organism>
<keyword evidence="7" id="KW-0804">Transcription</keyword>
<evidence type="ECO:0000313" key="12">
    <source>
        <dbReference type="Ensembl" id="ENSEBUP00000007871.1"/>
    </source>
</evidence>
<dbReference type="PROSITE" id="PS51843">
    <property type="entry name" value="NR_LBD"/>
    <property type="match status" value="1"/>
</dbReference>
<evidence type="ECO:0000256" key="8">
    <source>
        <dbReference type="ARBA" id="ARBA00023170"/>
    </source>
</evidence>
<keyword evidence="9" id="KW-0539">Nucleus</keyword>
<dbReference type="PANTHER" id="PTHR24081">
    <property type="entry name" value="NUCLEAR RECEPTOR SUBFAMILY 0 GROUP B"/>
    <property type="match status" value="1"/>
</dbReference>
<dbReference type="Pfam" id="PF00104">
    <property type="entry name" value="Hormone_recep"/>
    <property type="match status" value="1"/>
</dbReference>
<evidence type="ECO:0000256" key="2">
    <source>
        <dbReference type="ARBA" id="ARBA00004496"/>
    </source>
</evidence>
<evidence type="ECO:0000259" key="11">
    <source>
        <dbReference type="PROSITE" id="PS51843"/>
    </source>
</evidence>
<comment type="subcellular location">
    <subcellularLocation>
        <location evidence="2">Cytoplasm</location>
    </subcellularLocation>
    <subcellularLocation>
        <location evidence="1">Nucleus</location>
    </subcellularLocation>
</comment>
<evidence type="ECO:0000256" key="9">
    <source>
        <dbReference type="ARBA" id="ARBA00023242"/>
    </source>
</evidence>
<protein>
    <recommendedName>
        <fullName evidence="11">NR LBD domain-containing protein</fullName>
    </recommendedName>
</protein>
<reference evidence="12" key="2">
    <citation type="submission" date="2025-09" db="UniProtKB">
        <authorList>
            <consortium name="Ensembl"/>
        </authorList>
    </citation>
    <scope>IDENTIFICATION</scope>
</reference>
<evidence type="ECO:0000256" key="4">
    <source>
        <dbReference type="ARBA" id="ARBA00022490"/>
    </source>
</evidence>
<dbReference type="SMART" id="SM00430">
    <property type="entry name" value="HOLI"/>
    <property type="match status" value="1"/>
</dbReference>
<name>A0A8C4PZV5_EPTBU</name>
<dbReference type="SUPFAM" id="SSF48508">
    <property type="entry name" value="Nuclear receptor ligand-binding domain"/>
    <property type="match status" value="1"/>
</dbReference>
<dbReference type="PRINTS" id="PR00398">
    <property type="entry name" value="STRDHORMONER"/>
</dbReference>
<evidence type="ECO:0000256" key="6">
    <source>
        <dbReference type="ARBA" id="ARBA00023015"/>
    </source>
</evidence>
<keyword evidence="13" id="KW-1185">Reference proteome</keyword>
<dbReference type="GeneTree" id="ENSGT00390000015719"/>
<dbReference type="PANTHER" id="PTHR24081:SF8">
    <property type="entry name" value="NR LBD DOMAIN-CONTAINING PROTEIN"/>
    <property type="match status" value="1"/>
</dbReference>
<dbReference type="InterPro" id="IPR035500">
    <property type="entry name" value="NHR-like_dom_sf"/>
</dbReference>
<feature type="domain" description="NR LBD" evidence="11">
    <location>
        <begin position="1"/>
        <end position="361"/>
    </location>
</feature>
<dbReference type="GO" id="GO:0005634">
    <property type="term" value="C:nucleus"/>
    <property type="evidence" value="ECO:0007669"/>
    <property type="project" value="UniProtKB-SubCell"/>
</dbReference>
<reference evidence="12" key="1">
    <citation type="submission" date="2025-08" db="UniProtKB">
        <authorList>
            <consortium name="Ensembl"/>
        </authorList>
    </citation>
    <scope>IDENTIFICATION</scope>
</reference>
<dbReference type="AlphaFoldDB" id="A0A8C4PZV5"/>
<dbReference type="GO" id="GO:0003714">
    <property type="term" value="F:transcription corepressor activity"/>
    <property type="evidence" value="ECO:0007669"/>
    <property type="project" value="TreeGrafter"/>
</dbReference>
<feature type="compositionally biased region" description="Basic and acidic residues" evidence="10">
    <location>
        <begin position="150"/>
        <end position="159"/>
    </location>
</feature>
<dbReference type="GO" id="GO:0000122">
    <property type="term" value="P:negative regulation of transcription by RNA polymerase II"/>
    <property type="evidence" value="ECO:0007669"/>
    <property type="project" value="TreeGrafter"/>
</dbReference>
<sequence length="361" mass="39735">MDRSHNRSCCRRQSACSSPVCGRGVILWELLRTDILGSGSLGLERARRTPRVDLRAPHLASRAAAGVLLKTVRFVRTLPSFTALPKSDRHRLVADAWVPLLALGLAQDRVGLEVCEAPSLLRQLLTQTECGNESDGGAKAGSDSVGKTVVPREDHEGRGAGKGTELEVVGVAKRRRRESLGRWSGGGSQRDCPTLGYGRSSNTKYCGGDWKVLLQRRPDREDRLSPDGEIVHGRDDHHGREAEGCSDSEGLQELRNFLERCWSLDISPKEYAYLKGIVLFNPDVSGLRTNATVTSLQLEAQQALLEVVEAQAGGFSRFPRLLLVLHVLRAVPVLSLAQLFFRPVLGDHRMELLVQDLMESH</sequence>
<accession>A0A8C4PZV5</accession>
<keyword evidence="4" id="KW-0963">Cytoplasm</keyword>
<dbReference type="Gene3D" id="1.10.565.10">
    <property type="entry name" value="Retinoid X Receptor"/>
    <property type="match status" value="1"/>
</dbReference>
<dbReference type="InterPro" id="IPR000536">
    <property type="entry name" value="Nucl_hrmn_rcpt_lig-bd"/>
</dbReference>
<dbReference type="GO" id="GO:0005737">
    <property type="term" value="C:cytoplasm"/>
    <property type="evidence" value="ECO:0007669"/>
    <property type="project" value="UniProtKB-SubCell"/>
</dbReference>
<feature type="region of interest" description="Disordered" evidence="10">
    <location>
        <begin position="219"/>
        <end position="246"/>
    </location>
</feature>
<evidence type="ECO:0000256" key="5">
    <source>
        <dbReference type="ARBA" id="ARBA00022491"/>
    </source>
</evidence>
<keyword evidence="8" id="KW-0675">Receptor</keyword>
<keyword evidence="5" id="KW-0678">Repressor</keyword>
<dbReference type="Proteomes" id="UP000694388">
    <property type="component" value="Unplaced"/>
</dbReference>
<evidence type="ECO:0000256" key="10">
    <source>
        <dbReference type="SAM" id="MobiDB-lite"/>
    </source>
</evidence>
<dbReference type="Ensembl" id="ENSEBUT00000008360.1">
    <property type="protein sequence ID" value="ENSEBUP00000007871.1"/>
    <property type="gene ID" value="ENSEBUG00000005125.1"/>
</dbReference>
<evidence type="ECO:0000256" key="7">
    <source>
        <dbReference type="ARBA" id="ARBA00023163"/>
    </source>
</evidence>
<dbReference type="InterPro" id="IPR001723">
    <property type="entry name" value="Nuclear_hrmn_rcpt"/>
</dbReference>
<evidence type="ECO:0000256" key="1">
    <source>
        <dbReference type="ARBA" id="ARBA00004123"/>
    </source>
</evidence>
<keyword evidence="6" id="KW-0805">Transcription regulation</keyword>
<proteinExistence type="inferred from homology"/>
<dbReference type="InterPro" id="IPR033544">
    <property type="entry name" value="NR0B1/2"/>
</dbReference>
<evidence type="ECO:0000313" key="13">
    <source>
        <dbReference type="Proteomes" id="UP000694388"/>
    </source>
</evidence>